<reference evidence="3" key="1">
    <citation type="submission" date="2025-08" db="UniProtKB">
        <authorList>
            <consortium name="RefSeq"/>
        </authorList>
    </citation>
    <scope>IDENTIFICATION</scope>
    <source>
        <strain evidence="3">15112-1751.03</strain>
        <tissue evidence="3">Whole Adult</tissue>
    </source>
</reference>
<sequence>MQDTDTDRKLRSATTPDDETTCGRNSQFHLTEEHAMETQQKDWILFETQGISQQCIIKKRKEKGKEMLQRTRIQINMQL</sequence>
<dbReference type="GeneID" id="127565100"/>
<dbReference type="OrthoDB" id="10497847at2759"/>
<feature type="region of interest" description="Disordered" evidence="1">
    <location>
        <begin position="1"/>
        <end position="25"/>
    </location>
</feature>
<evidence type="ECO:0000313" key="2">
    <source>
        <dbReference type="Proteomes" id="UP000515160"/>
    </source>
</evidence>
<dbReference type="Proteomes" id="UP000515160">
    <property type="component" value="Chromosome 2L"/>
</dbReference>
<evidence type="ECO:0000313" key="3">
    <source>
        <dbReference type="RefSeq" id="XP_051858175.1"/>
    </source>
</evidence>
<gene>
    <name evidence="3" type="primary">LOC127565100</name>
</gene>
<name>A0A9C6W7R2_DROAB</name>
<dbReference type="AlphaFoldDB" id="A0A9C6W7R2"/>
<evidence type="ECO:0000256" key="1">
    <source>
        <dbReference type="SAM" id="MobiDB-lite"/>
    </source>
</evidence>
<feature type="compositionally biased region" description="Basic and acidic residues" evidence="1">
    <location>
        <begin position="1"/>
        <end position="10"/>
    </location>
</feature>
<keyword evidence="2" id="KW-1185">Reference proteome</keyword>
<accession>A0A9C6W7R2</accession>
<proteinExistence type="predicted"/>
<organism evidence="2 3">
    <name type="scientific">Drosophila albomicans</name>
    <name type="common">Fruit fly</name>
    <dbReference type="NCBI Taxonomy" id="7291"/>
    <lineage>
        <taxon>Eukaryota</taxon>
        <taxon>Metazoa</taxon>
        <taxon>Ecdysozoa</taxon>
        <taxon>Arthropoda</taxon>
        <taxon>Hexapoda</taxon>
        <taxon>Insecta</taxon>
        <taxon>Pterygota</taxon>
        <taxon>Neoptera</taxon>
        <taxon>Endopterygota</taxon>
        <taxon>Diptera</taxon>
        <taxon>Brachycera</taxon>
        <taxon>Muscomorpha</taxon>
        <taxon>Ephydroidea</taxon>
        <taxon>Drosophilidae</taxon>
        <taxon>Drosophila</taxon>
    </lineage>
</organism>
<dbReference type="RefSeq" id="XP_051858175.1">
    <property type="nucleotide sequence ID" value="XM_052002215.1"/>
</dbReference>
<protein>
    <submittedName>
        <fullName evidence="3">Uncharacterized protein LOC127565100 isoform X2</fullName>
    </submittedName>
</protein>